<reference evidence="4" key="1">
    <citation type="journal article" date="2022" name="bioRxiv">
        <title>Thiovibrio frasassiensisgen. nov., sp. nov., an autotrophic, elemental sulfur disproportionating bacterium isolated from sulfidic karst sediment, and proposal of Thiovibrionaceae fam. nov.</title>
        <authorList>
            <person name="Aronson H."/>
            <person name="Thomas C."/>
            <person name="Bhattacharyya M."/>
            <person name="Eckstein S."/>
            <person name="Jensen S."/>
            <person name="Barco R."/>
            <person name="Macalady J."/>
            <person name="Amend J."/>
        </authorList>
    </citation>
    <scope>NUCLEOTIDE SEQUENCE</scope>
    <source>
        <strain evidence="4">RS19-109</strain>
    </source>
</reference>
<feature type="chain" id="PRO_5040941922" evidence="2">
    <location>
        <begin position="22"/>
        <end position="298"/>
    </location>
</feature>
<dbReference type="InterPro" id="IPR002491">
    <property type="entry name" value="ABC_transptr_periplasmic_BD"/>
</dbReference>
<name>A0A9X4RR81_9BACT</name>
<gene>
    <name evidence="4" type="ORF">OLX77_13050</name>
</gene>
<dbReference type="RefSeq" id="WP_307634046.1">
    <property type="nucleotide sequence ID" value="NZ_JAPHEH010000001.1"/>
</dbReference>
<evidence type="ECO:0000313" key="4">
    <source>
        <dbReference type="EMBL" id="MDG4477082.1"/>
    </source>
</evidence>
<evidence type="ECO:0000256" key="2">
    <source>
        <dbReference type="SAM" id="SignalP"/>
    </source>
</evidence>
<evidence type="ECO:0000313" key="5">
    <source>
        <dbReference type="Proteomes" id="UP001154240"/>
    </source>
</evidence>
<dbReference type="Proteomes" id="UP001154240">
    <property type="component" value="Unassembled WGS sequence"/>
</dbReference>
<dbReference type="PANTHER" id="PTHR30535">
    <property type="entry name" value="VITAMIN B12-BINDING PROTEIN"/>
    <property type="match status" value="1"/>
</dbReference>
<dbReference type="PANTHER" id="PTHR30535:SF34">
    <property type="entry name" value="MOLYBDATE-BINDING PROTEIN MOLA"/>
    <property type="match status" value="1"/>
</dbReference>
<feature type="signal peptide" evidence="2">
    <location>
        <begin position="1"/>
        <end position="21"/>
    </location>
</feature>
<comment type="caution">
    <text evidence="4">The sequence shown here is derived from an EMBL/GenBank/DDBJ whole genome shotgun (WGS) entry which is preliminary data.</text>
</comment>
<proteinExistence type="predicted"/>
<accession>A0A9X4RR81</accession>
<sequence length="298" mass="32722">MKRMILIVFLLTLMLSAAAVAASERQKQADRHTALPARAQRIVSLGPLNTENLYLLGAGDRLVGDTSYCVRPEAAKHKPKIGSVMQVSIEKIISLHPDLVLATALTRPEQINQLEKMGVRIVRFRQPASFAEICGQFIELGKLLGLEERARQIVSQAREEVAALQRRLVPLPKKKVFLQVGSRPLFASVPGSFTHDFIALAGGVNIAGDQRTGTMQVEKVIAENPEVIIIAIMGSETGIAAEEKKNWRQMYVLKAAQTGRIHTIDPDLVCSPSPATFTQTLRIIATLIHPELDGQKDE</sequence>
<keyword evidence="5" id="KW-1185">Reference proteome</keyword>
<dbReference type="EMBL" id="JAPHEH010000001">
    <property type="protein sequence ID" value="MDG4477082.1"/>
    <property type="molecule type" value="Genomic_DNA"/>
</dbReference>
<dbReference type="PROSITE" id="PS50983">
    <property type="entry name" value="FE_B12_PBP"/>
    <property type="match status" value="1"/>
</dbReference>
<keyword evidence="1 2" id="KW-0732">Signal</keyword>
<dbReference type="InterPro" id="IPR050902">
    <property type="entry name" value="ABC_Transporter_SBP"/>
</dbReference>
<dbReference type="CDD" id="cd01143">
    <property type="entry name" value="YvrC"/>
    <property type="match status" value="1"/>
</dbReference>
<dbReference type="AlphaFoldDB" id="A0A9X4RR81"/>
<protein>
    <submittedName>
        <fullName evidence="4">ABC transporter substrate-binding protein</fullName>
    </submittedName>
</protein>
<feature type="domain" description="Fe/B12 periplasmic-binding" evidence="3">
    <location>
        <begin position="41"/>
        <end position="292"/>
    </location>
</feature>
<evidence type="ECO:0000259" key="3">
    <source>
        <dbReference type="PROSITE" id="PS50983"/>
    </source>
</evidence>
<dbReference type="SUPFAM" id="SSF53807">
    <property type="entry name" value="Helical backbone' metal receptor"/>
    <property type="match status" value="1"/>
</dbReference>
<dbReference type="Gene3D" id="3.40.50.1980">
    <property type="entry name" value="Nitrogenase molybdenum iron protein domain"/>
    <property type="match status" value="2"/>
</dbReference>
<organism evidence="4 5">
    <name type="scientific">Thiovibrio frasassiensis</name>
    <dbReference type="NCBI Taxonomy" id="2984131"/>
    <lineage>
        <taxon>Bacteria</taxon>
        <taxon>Pseudomonadati</taxon>
        <taxon>Thermodesulfobacteriota</taxon>
        <taxon>Desulfobulbia</taxon>
        <taxon>Desulfobulbales</taxon>
        <taxon>Thiovibrionaceae</taxon>
        <taxon>Thiovibrio</taxon>
    </lineage>
</organism>
<dbReference type="InterPro" id="IPR054828">
    <property type="entry name" value="Vit_B12_bind_prot"/>
</dbReference>
<dbReference type="NCBIfam" id="NF038402">
    <property type="entry name" value="TroA_like"/>
    <property type="match status" value="1"/>
</dbReference>
<dbReference type="Pfam" id="PF01497">
    <property type="entry name" value="Peripla_BP_2"/>
    <property type="match status" value="1"/>
</dbReference>
<evidence type="ECO:0000256" key="1">
    <source>
        <dbReference type="ARBA" id="ARBA00022729"/>
    </source>
</evidence>
<reference evidence="4" key="2">
    <citation type="submission" date="2022-10" db="EMBL/GenBank/DDBJ databases">
        <authorList>
            <person name="Aronson H.S."/>
        </authorList>
    </citation>
    <scope>NUCLEOTIDE SEQUENCE</scope>
    <source>
        <strain evidence="4">RS19-109</strain>
    </source>
</reference>